<evidence type="ECO:0000256" key="2">
    <source>
        <dbReference type="SAM" id="Phobius"/>
    </source>
</evidence>
<name>G9E680_MPSP1</name>
<keyword evidence="4" id="KW-1185">Reference proteome</keyword>
<protein>
    <recommendedName>
        <fullName evidence="5">SMODS and SLOG-associating 2TM effector domain-containing protein</fullName>
    </recommendedName>
</protein>
<feature type="compositionally biased region" description="Acidic residues" evidence="1">
    <location>
        <begin position="235"/>
        <end position="254"/>
    </location>
</feature>
<dbReference type="Proteomes" id="UP000232710">
    <property type="component" value="Segment"/>
</dbReference>
<sequence length="260" mass="29388">MTEEKKISREDMRLSWTDGHENILKQWGEASACYRYMHHRAFFIYRRSSIRFTLPVIVLSTITGTAIFAQGTFPENVQSFAPSIIGGLNLTAGLIATISQFLKINELMENHRTAALAFGMLSRNIRLMLALDRGERSKEGLDFVGECKTEYDRLLEQSPSVPKSVLKLFEDEYPLDNVFTKPEILDVRSIPLLTLPRTIDPIEAMTAGTPLEKIGKFLSKKDEPPPEGFFGPSLGDDEEEEESIEGEPEEETDVEQGRQE</sequence>
<keyword evidence="2" id="KW-1133">Transmembrane helix</keyword>
<evidence type="ECO:0000313" key="4">
    <source>
        <dbReference type="Proteomes" id="UP000232710"/>
    </source>
</evidence>
<proteinExistence type="predicted"/>
<evidence type="ECO:0008006" key="5">
    <source>
        <dbReference type="Google" id="ProtNLM"/>
    </source>
</evidence>
<organismHost>
    <name type="scientific">Micromonas pusilla</name>
    <name type="common">Picoplanktonic green alga</name>
    <name type="synonym">Chromulina pusilla</name>
    <dbReference type="NCBI Taxonomy" id="38833"/>
</organismHost>
<dbReference type="NCBIfam" id="NF033632">
    <property type="entry name" value="SLATT_4"/>
    <property type="match status" value="1"/>
</dbReference>
<keyword evidence="2" id="KW-0472">Membrane</keyword>
<feature type="transmembrane region" description="Helical" evidence="2">
    <location>
        <begin position="52"/>
        <end position="73"/>
    </location>
</feature>
<gene>
    <name evidence="3" type="ORF">MPXG_00109</name>
</gene>
<keyword evidence="2" id="KW-0812">Transmembrane</keyword>
<organism evidence="3 4">
    <name type="scientific">Micromonas pusilla virus SP1</name>
    <name type="common">MpV-SP1</name>
    <dbReference type="NCBI Taxonomy" id="373996"/>
    <lineage>
        <taxon>Viruses</taxon>
        <taxon>Varidnaviria</taxon>
        <taxon>Bamfordvirae</taxon>
        <taxon>Nucleocytoviricota</taxon>
        <taxon>Megaviricetes</taxon>
        <taxon>Algavirales</taxon>
        <taxon>Phycodnaviridae</taxon>
        <taxon>Prasinovirus</taxon>
        <taxon>Prasinovirus micromonas</taxon>
    </lineage>
</organism>
<evidence type="ECO:0000256" key="1">
    <source>
        <dbReference type="SAM" id="MobiDB-lite"/>
    </source>
</evidence>
<feature type="transmembrane region" description="Helical" evidence="2">
    <location>
        <begin position="79"/>
        <end position="102"/>
    </location>
</feature>
<dbReference type="EMBL" id="JF974320">
    <property type="protein sequence ID" value="AET84907.1"/>
    <property type="molecule type" value="Genomic_DNA"/>
</dbReference>
<feature type="region of interest" description="Disordered" evidence="1">
    <location>
        <begin position="216"/>
        <end position="260"/>
    </location>
</feature>
<evidence type="ECO:0000313" key="3">
    <source>
        <dbReference type="EMBL" id="AET84907.1"/>
    </source>
</evidence>
<accession>G9E680</accession>
<reference evidence="3 4" key="1">
    <citation type="submission" date="2010-12" db="EMBL/GenBank/DDBJ databases">
        <title>The Genome Sequence of Micromonas pusilla virus SP1.</title>
        <authorList>
            <consortium name="The Broad Institute Genome Sequencing Platform"/>
            <person name="Henn M.R."/>
            <person name="Suttle C."/>
            <person name="Winget D."/>
            <person name="Chan A."/>
            <person name="Levin J."/>
            <person name="Malboeuf C."/>
            <person name="Casali M."/>
            <person name="Russ C."/>
            <person name="Lennon N."/>
            <person name="Chapman S.B."/>
            <person name="Erlich R."/>
            <person name="Young S.K."/>
            <person name="Yandava C."/>
            <person name="Zeng Q."/>
            <person name="Alvarado L."/>
            <person name="Anderson S."/>
            <person name="Berlin A."/>
            <person name="Chen Z."/>
            <person name="Freedman E."/>
            <person name="Gellesch M."/>
            <person name="Goldberg J."/>
            <person name="Green L."/>
            <person name="Griggs A."/>
            <person name="Gujja S."/>
            <person name="Heilman E.R."/>
            <person name="Heiman D."/>
            <person name="Hollinger A."/>
            <person name="Howarth C."/>
            <person name="Larson L."/>
            <person name="Mehta T."/>
            <person name="Pearson M."/>
            <person name="Roberts A."/>
            <person name="Ryan E."/>
            <person name="Saif S."/>
            <person name="Shea T."/>
            <person name="Shenoy N."/>
            <person name="Sisk P."/>
            <person name="Stolte C."/>
            <person name="Sykes S."/>
            <person name="White J."/>
            <person name="Haas B."/>
            <person name="Nusbaum C."/>
            <person name="Birren B."/>
        </authorList>
    </citation>
    <scope>NUCLEOTIDE SEQUENCE [LARGE SCALE GENOMIC DNA]</scope>
    <source>
        <strain evidence="3 4">SP1</strain>
    </source>
</reference>